<evidence type="ECO:0000259" key="4">
    <source>
        <dbReference type="Pfam" id="PF00456"/>
    </source>
</evidence>
<evidence type="ECO:0000256" key="1">
    <source>
        <dbReference type="ARBA" id="ARBA00001964"/>
    </source>
</evidence>
<evidence type="ECO:0000256" key="2">
    <source>
        <dbReference type="ARBA" id="ARBA00007131"/>
    </source>
</evidence>
<evidence type="ECO:0000256" key="3">
    <source>
        <dbReference type="ARBA" id="ARBA00023052"/>
    </source>
</evidence>
<dbReference type="RefSeq" id="WP_320508714.1">
    <property type="nucleotide sequence ID" value="NZ_JAXCLW010000003.1"/>
</dbReference>
<dbReference type="CDD" id="cd02012">
    <property type="entry name" value="TPP_TK"/>
    <property type="match status" value="1"/>
</dbReference>
<comment type="cofactor">
    <cofactor evidence="1">
        <name>thiamine diphosphate</name>
        <dbReference type="ChEBI" id="CHEBI:58937"/>
    </cofactor>
</comment>
<gene>
    <name evidence="5" type="ORF">SMD27_12360</name>
</gene>
<dbReference type="SUPFAM" id="SSF52518">
    <property type="entry name" value="Thiamin diphosphate-binding fold (THDP-binding)"/>
    <property type="match status" value="1"/>
</dbReference>
<reference evidence="5 6" key="1">
    <citation type="journal article" date="2016" name="Antonie Van Leeuwenhoek">
        <title>Dongia soli sp. nov., isolated from soil from Dokdo, Korea.</title>
        <authorList>
            <person name="Kim D.U."/>
            <person name="Lee H."/>
            <person name="Kim H."/>
            <person name="Kim S.G."/>
            <person name="Ka J.O."/>
        </authorList>
    </citation>
    <scope>NUCLEOTIDE SEQUENCE [LARGE SCALE GENOMIC DNA]</scope>
    <source>
        <strain evidence="5 6">D78</strain>
    </source>
</reference>
<dbReference type="Pfam" id="PF00456">
    <property type="entry name" value="Transketolase_N"/>
    <property type="match status" value="1"/>
</dbReference>
<dbReference type="Proteomes" id="UP001279642">
    <property type="component" value="Unassembled WGS sequence"/>
</dbReference>
<dbReference type="InterPro" id="IPR005474">
    <property type="entry name" value="Transketolase_N"/>
</dbReference>
<feature type="domain" description="Transketolase N-terminal" evidence="4">
    <location>
        <begin position="45"/>
        <end position="286"/>
    </location>
</feature>
<organism evidence="5 6">
    <name type="scientific">Dongia soli</name>
    <dbReference type="NCBI Taxonomy" id="600628"/>
    <lineage>
        <taxon>Bacteria</taxon>
        <taxon>Pseudomonadati</taxon>
        <taxon>Pseudomonadota</taxon>
        <taxon>Alphaproteobacteria</taxon>
        <taxon>Rhodospirillales</taxon>
        <taxon>Dongiaceae</taxon>
        <taxon>Dongia</taxon>
    </lineage>
</organism>
<dbReference type="Gene3D" id="3.40.50.970">
    <property type="match status" value="1"/>
</dbReference>
<comment type="similarity">
    <text evidence="2">Belongs to the transketolase family.</text>
</comment>
<comment type="caution">
    <text evidence="5">The sequence shown here is derived from an EMBL/GenBank/DDBJ whole genome shotgun (WGS) entry which is preliminary data.</text>
</comment>
<dbReference type="PANTHER" id="PTHR47514">
    <property type="entry name" value="TRANSKETOLASE N-TERMINAL SECTION-RELATED"/>
    <property type="match status" value="1"/>
</dbReference>
<dbReference type="InterPro" id="IPR029061">
    <property type="entry name" value="THDP-binding"/>
</dbReference>
<accession>A0ABU5EDM0</accession>
<evidence type="ECO:0000313" key="6">
    <source>
        <dbReference type="Proteomes" id="UP001279642"/>
    </source>
</evidence>
<dbReference type="EMBL" id="JAXCLW010000003">
    <property type="protein sequence ID" value="MDY0883640.1"/>
    <property type="molecule type" value="Genomic_DNA"/>
</dbReference>
<sequence length="307" mass="33777">MKSAAKKGSAVKKSIAARGHNVSSAMLADRAMFVRLETLRLARICGAGHYSSTFSAAELFAALYYAHLNIDPKDPDWPDRDRFILSKGHAAIGLYPILADLGYYPMSELDTFTRLGSHFGDHPNMKHIPGIDFSSGSLGHGLSVGVGMALAGRMQQRDYRVYCMLGDGELAEGQIWEAAMAASHYKLQGLIAIIDRNQLCIDGHTEEVMRVEPLEQRFRSFGWEVQRIDGHDFEAILPALGQLKPAGTGKPQALICDTIKGRGVKRMELSLQWHVANLAGEDYDDAEAEIRAGLRPLAKRGKKRGKN</sequence>
<keyword evidence="6" id="KW-1185">Reference proteome</keyword>
<protein>
    <submittedName>
        <fullName evidence="5">Transketolase</fullName>
    </submittedName>
</protein>
<dbReference type="PANTHER" id="PTHR47514:SF1">
    <property type="entry name" value="TRANSKETOLASE N-TERMINAL SECTION-RELATED"/>
    <property type="match status" value="1"/>
</dbReference>
<name>A0ABU5EDM0_9PROT</name>
<proteinExistence type="inferred from homology"/>
<keyword evidence="3" id="KW-0786">Thiamine pyrophosphate</keyword>
<evidence type="ECO:0000313" key="5">
    <source>
        <dbReference type="EMBL" id="MDY0883640.1"/>
    </source>
</evidence>